<evidence type="ECO:0000313" key="1">
    <source>
        <dbReference type="EMBL" id="MDF0591631.1"/>
    </source>
</evidence>
<dbReference type="Proteomes" id="UP001220010">
    <property type="component" value="Unassembled WGS sequence"/>
</dbReference>
<keyword evidence="2" id="KW-1185">Reference proteome</keyword>
<dbReference type="SUPFAM" id="SSF51126">
    <property type="entry name" value="Pectin lyase-like"/>
    <property type="match status" value="1"/>
</dbReference>
<protein>
    <recommendedName>
        <fullName evidence="3">Right handed beta helix domain-containing protein</fullName>
    </recommendedName>
</protein>
<gene>
    <name evidence="1" type="ORF">P0O15_10720</name>
</gene>
<dbReference type="EMBL" id="JARFPK010000051">
    <property type="protein sequence ID" value="MDF0591631.1"/>
    <property type="molecule type" value="Genomic_DNA"/>
</dbReference>
<sequence>MSSAKMECYNFENLTDINDFGYTDWSQTSPGYKSSNSIKSAVIGPGETSSISKVVIGPANVSFRWKAQEYHTWDMWKSGVGGGVRTKVGTFTFLLDEEEVYLGGDADGLGWYLKEIELGEGEHYLEWRFKKESFTGGDIPKSTGAGWIDAVCIEYGRIIDIDLTSPPDKSIYYTNRSIDFIYHLEDRQRSLVNCVLYINGTEIEDFKYSFSKPGDYSWLVKCCDNEIQSQCYESKEWVISIKRDEPPSASLKLEGDINEFYIPQALNNVSVGFNYELYDDLELVESVFYITGPNNETETYSLDETQNYISLYFELLGNYTAYIKCVDNGSQIAYSENLEFFIGRDFPPIIKYVSSIDREYINASIENSTIIFENKSIEFYYEVVDDRAIEGCEIYIYEDHNKINKQYSVSMNKFAYNFSNPGNYSWYIVCYDSIDQSNKSRSYNLELIPRLIIRDGDDILKAVNISRDASIGYIIIKEGNYVLNTTLLLDYPLKLIGASRDKVVVFPSSMCQNNNLGINITSKDCVIQNIALMNFCNQINVTGNNTKIVSNKFINFNNNDCMDSIGIYAKDIFNLRIYNNFFETTRTDYKGCDLIMDNVADGSVIANYFKGNIAIGINASGNMSICYNDIDGKIIPIARYDVKSIFCENSRDIRIHNPNVDDDYNNYVRKNKCEIMPGCEIQI</sequence>
<comment type="caution">
    <text evidence="1">The sequence shown here is derived from an EMBL/GenBank/DDBJ whole genome shotgun (WGS) entry which is preliminary data.</text>
</comment>
<evidence type="ECO:0008006" key="3">
    <source>
        <dbReference type="Google" id="ProtNLM"/>
    </source>
</evidence>
<reference evidence="1 2" key="1">
    <citation type="submission" date="2023-03" db="EMBL/GenBank/DDBJ databases">
        <title>WGS of Methanotrichaceae archaeon Mx.</title>
        <authorList>
            <person name="Sorokin D.Y."/>
            <person name="Merkel A.Y."/>
        </authorList>
    </citation>
    <scope>NUCLEOTIDE SEQUENCE [LARGE SCALE GENOMIC DNA]</scope>
    <source>
        <strain evidence="1 2">Mx</strain>
    </source>
</reference>
<accession>A0ABT5XA90</accession>
<organism evidence="1 2">
    <name type="scientific">Candidatus Methanocrinis natronophilus</name>
    <dbReference type="NCBI Taxonomy" id="3033396"/>
    <lineage>
        <taxon>Archaea</taxon>
        <taxon>Methanobacteriati</taxon>
        <taxon>Methanobacteriota</taxon>
        <taxon>Stenosarchaea group</taxon>
        <taxon>Methanomicrobia</taxon>
        <taxon>Methanotrichales</taxon>
        <taxon>Methanotrichaceae</taxon>
        <taxon>Methanocrinis</taxon>
    </lineage>
</organism>
<name>A0ABT5XA90_9EURY</name>
<evidence type="ECO:0000313" key="2">
    <source>
        <dbReference type="Proteomes" id="UP001220010"/>
    </source>
</evidence>
<proteinExistence type="predicted"/>
<dbReference type="InterPro" id="IPR011050">
    <property type="entry name" value="Pectin_lyase_fold/virulence"/>
</dbReference>